<name>A0ABT1L609_9GAMM</name>
<comment type="catalytic activity">
    <reaction evidence="11 12">
        <text>cytidine + H2O + H(+) = uridine + NH4(+)</text>
        <dbReference type="Rhea" id="RHEA:16069"/>
        <dbReference type="ChEBI" id="CHEBI:15377"/>
        <dbReference type="ChEBI" id="CHEBI:15378"/>
        <dbReference type="ChEBI" id="CHEBI:16704"/>
        <dbReference type="ChEBI" id="CHEBI:17562"/>
        <dbReference type="ChEBI" id="CHEBI:28938"/>
        <dbReference type="EC" id="3.5.4.5"/>
    </reaction>
</comment>
<sequence>MPSKCQGMTKSILEKGKKMLKNSYSPYSEFQVGCVAVTHDGQEFAGCNIENTSYSLTVCAEVSAISNMVSSGHTSIQAIFIFSNSEQFVTPCGACRQTIAEFADHDIPVYLVNQKNEIRKHQLSLLIPHAFDLELQQ</sequence>
<organism evidence="14 15">
    <name type="scientific">Candidatus Synchoanobacter obligatus</name>
    <dbReference type="NCBI Taxonomy" id="2919597"/>
    <lineage>
        <taxon>Bacteria</taxon>
        <taxon>Pseudomonadati</taxon>
        <taxon>Pseudomonadota</taxon>
        <taxon>Gammaproteobacteria</taxon>
        <taxon>Candidatus Comchoanobacterales</taxon>
        <taxon>Candidatus Comchoanobacteraceae</taxon>
        <taxon>Candidatus Synchoanobacter</taxon>
    </lineage>
</organism>
<evidence type="ECO:0000256" key="12">
    <source>
        <dbReference type="RuleBase" id="RU364006"/>
    </source>
</evidence>
<evidence type="ECO:0000256" key="1">
    <source>
        <dbReference type="ARBA" id="ARBA00001947"/>
    </source>
</evidence>
<keyword evidence="7 12" id="KW-0378">Hydrolase</keyword>
<evidence type="ECO:0000259" key="13">
    <source>
        <dbReference type="PROSITE" id="PS51747"/>
    </source>
</evidence>
<dbReference type="PROSITE" id="PS00903">
    <property type="entry name" value="CYT_DCMP_DEAMINASES_1"/>
    <property type="match status" value="1"/>
</dbReference>
<dbReference type="Proteomes" id="UP001320768">
    <property type="component" value="Unassembled WGS sequence"/>
</dbReference>
<evidence type="ECO:0000256" key="4">
    <source>
        <dbReference type="ARBA" id="ARBA00012783"/>
    </source>
</evidence>
<evidence type="ECO:0000256" key="3">
    <source>
        <dbReference type="ARBA" id="ARBA00006576"/>
    </source>
</evidence>
<dbReference type="InterPro" id="IPR050202">
    <property type="entry name" value="Cyt/Deoxycyt_deaminase"/>
</dbReference>
<dbReference type="PANTHER" id="PTHR11644:SF2">
    <property type="entry name" value="CYTIDINE DEAMINASE"/>
    <property type="match status" value="1"/>
</dbReference>
<keyword evidence="6 12" id="KW-0479">Metal-binding</keyword>
<dbReference type="RefSeq" id="WP_258569724.1">
    <property type="nucleotide sequence ID" value="NZ_JAKUDN010000002.1"/>
</dbReference>
<dbReference type="InterPro" id="IPR006262">
    <property type="entry name" value="Cyt_deam_tetra"/>
</dbReference>
<evidence type="ECO:0000256" key="2">
    <source>
        <dbReference type="ARBA" id="ARBA00003949"/>
    </source>
</evidence>
<dbReference type="Gene3D" id="3.40.140.10">
    <property type="entry name" value="Cytidine Deaminase, domain 2"/>
    <property type="match status" value="1"/>
</dbReference>
<dbReference type="PROSITE" id="PS51747">
    <property type="entry name" value="CYT_DCMP_DEAMINASES_2"/>
    <property type="match status" value="1"/>
</dbReference>
<evidence type="ECO:0000313" key="15">
    <source>
        <dbReference type="Proteomes" id="UP001320768"/>
    </source>
</evidence>
<dbReference type="GO" id="GO:0004126">
    <property type="term" value="F:cytidine deaminase activity"/>
    <property type="evidence" value="ECO:0007669"/>
    <property type="project" value="UniProtKB-EC"/>
</dbReference>
<comment type="cofactor">
    <cofactor evidence="1 12">
        <name>Zn(2+)</name>
        <dbReference type="ChEBI" id="CHEBI:29105"/>
    </cofactor>
</comment>
<dbReference type="InterPro" id="IPR016193">
    <property type="entry name" value="Cytidine_deaminase-like"/>
</dbReference>
<gene>
    <name evidence="14" type="primary">cdd</name>
    <name evidence="14" type="ORF">MKS91_04890</name>
</gene>
<evidence type="ECO:0000256" key="7">
    <source>
        <dbReference type="ARBA" id="ARBA00022801"/>
    </source>
</evidence>
<evidence type="ECO:0000313" key="14">
    <source>
        <dbReference type="EMBL" id="MCP8352619.1"/>
    </source>
</evidence>
<protein>
    <recommendedName>
        <fullName evidence="5 12">Cytidine deaminase</fullName>
        <ecNumber evidence="4 12">3.5.4.5</ecNumber>
    </recommendedName>
    <alternativeName>
        <fullName evidence="9 12">Cytidine aminohydrolase</fullName>
    </alternativeName>
</protein>
<keyword evidence="8 12" id="KW-0862">Zinc</keyword>
<proteinExistence type="inferred from homology"/>
<accession>A0ABT1L609</accession>
<evidence type="ECO:0000256" key="11">
    <source>
        <dbReference type="ARBA" id="ARBA00049558"/>
    </source>
</evidence>
<feature type="domain" description="CMP/dCMP-type deaminase" evidence="13">
    <location>
        <begin position="7"/>
        <end position="134"/>
    </location>
</feature>
<evidence type="ECO:0000256" key="5">
    <source>
        <dbReference type="ARBA" id="ARBA00018266"/>
    </source>
</evidence>
<evidence type="ECO:0000256" key="9">
    <source>
        <dbReference type="ARBA" id="ARBA00032005"/>
    </source>
</evidence>
<keyword evidence="15" id="KW-1185">Reference proteome</keyword>
<dbReference type="InterPro" id="IPR002125">
    <property type="entry name" value="CMP_dCMP_dom"/>
</dbReference>
<comment type="similarity">
    <text evidence="3 12">Belongs to the cytidine and deoxycytidylate deaminase family.</text>
</comment>
<comment type="function">
    <text evidence="2 12">This enzyme scavenges exogenous and endogenous cytidine and 2'-deoxycytidine for UMP synthesis.</text>
</comment>
<evidence type="ECO:0000256" key="8">
    <source>
        <dbReference type="ARBA" id="ARBA00022833"/>
    </source>
</evidence>
<dbReference type="EC" id="3.5.4.5" evidence="4 12"/>
<evidence type="ECO:0000256" key="6">
    <source>
        <dbReference type="ARBA" id="ARBA00022723"/>
    </source>
</evidence>
<dbReference type="SUPFAM" id="SSF53927">
    <property type="entry name" value="Cytidine deaminase-like"/>
    <property type="match status" value="1"/>
</dbReference>
<dbReference type="Pfam" id="PF00383">
    <property type="entry name" value="dCMP_cyt_deam_1"/>
    <property type="match status" value="1"/>
</dbReference>
<evidence type="ECO:0000256" key="10">
    <source>
        <dbReference type="ARBA" id="ARBA00049252"/>
    </source>
</evidence>
<dbReference type="NCBIfam" id="TIGR01354">
    <property type="entry name" value="cyt_deam_tetra"/>
    <property type="match status" value="1"/>
</dbReference>
<dbReference type="EMBL" id="JAKUDN010000002">
    <property type="protein sequence ID" value="MCP8352619.1"/>
    <property type="molecule type" value="Genomic_DNA"/>
</dbReference>
<dbReference type="CDD" id="cd01283">
    <property type="entry name" value="cytidine_deaminase"/>
    <property type="match status" value="1"/>
</dbReference>
<reference evidence="14 15" key="1">
    <citation type="journal article" date="2022" name="Nat. Microbiol.">
        <title>The microbiome of a bacterivorous marine choanoflagellate contains a resource-demanding obligate bacterial associate.</title>
        <authorList>
            <person name="Needham D.M."/>
            <person name="Poirier C."/>
            <person name="Bachy C."/>
            <person name="George E.E."/>
            <person name="Wilken S."/>
            <person name="Yung C.C.M."/>
            <person name="Limardo A.J."/>
            <person name="Morando M."/>
            <person name="Sudek L."/>
            <person name="Malmstrom R.R."/>
            <person name="Keeling P.J."/>
            <person name="Santoro A.E."/>
            <person name="Worden A.Z."/>
        </authorList>
    </citation>
    <scope>NUCLEOTIDE SEQUENCE [LARGE SCALE GENOMIC DNA]</scope>
    <source>
        <strain evidence="14 15">Comchoano-2</strain>
    </source>
</reference>
<dbReference type="NCBIfam" id="NF004064">
    <property type="entry name" value="PRK05578.1"/>
    <property type="match status" value="1"/>
</dbReference>
<dbReference type="PANTHER" id="PTHR11644">
    <property type="entry name" value="CYTIDINE DEAMINASE"/>
    <property type="match status" value="1"/>
</dbReference>
<comment type="caution">
    <text evidence="14">The sequence shown here is derived from an EMBL/GenBank/DDBJ whole genome shotgun (WGS) entry which is preliminary data.</text>
</comment>
<comment type="catalytic activity">
    <reaction evidence="10 12">
        <text>2'-deoxycytidine + H2O + H(+) = 2'-deoxyuridine + NH4(+)</text>
        <dbReference type="Rhea" id="RHEA:13433"/>
        <dbReference type="ChEBI" id="CHEBI:15377"/>
        <dbReference type="ChEBI" id="CHEBI:15378"/>
        <dbReference type="ChEBI" id="CHEBI:15698"/>
        <dbReference type="ChEBI" id="CHEBI:16450"/>
        <dbReference type="ChEBI" id="CHEBI:28938"/>
        <dbReference type="EC" id="3.5.4.5"/>
    </reaction>
</comment>
<dbReference type="InterPro" id="IPR016192">
    <property type="entry name" value="APOBEC/CMP_deaminase_Zn-bd"/>
</dbReference>